<keyword evidence="12" id="KW-1185">Reference proteome</keyword>
<dbReference type="InterPro" id="IPR005467">
    <property type="entry name" value="His_kinase_dom"/>
</dbReference>
<keyword evidence="5" id="KW-0547">Nucleotide-binding</keyword>
<comment type="caution">
    <text evidence="11">The sequence shown here is derived from an EMBL/GenBank/DDBJ whole genome shotgun (WGS) entry which is preliminary data.</text>
</comment>
<dbReference type="SMART" id="SM00065">
    <property type="entry name" value="GAF"/>
    <property type="match status" value="1"/>
</dbReference>
<dbReference type="Gene3D" id="3.30.450.40">
    <property type="match status" value="1"/>
</dbReference>
<evidence type="ECO:0000256" key="7">
    <source>
        <dbReference type="ARBA" id="ARBA00022840"/>
    </source>
</evidence>
<dbReference type="RefSeq" id="WP_145021582.1">
    <property type="nucleotide sequence ID" value="NZ_VLLN01000009.1"/>
</dbReference>
<dbReference type="PRINTS" id="PR00344">
    <property type="entry name" value="BCTRLSENSOR"/>
</dbReference>
<evidence type="ECO:0000259" key="10">
    <source>
        <dbReference type="PROSITE" id="PS50109"/>
    </source>
</evidence>
<dbReference type="PANTHER" id="PTHR43065">
    <property type="entry name" value="SENSOR HISTIDINE KINASE"/>
    <property type="match status" value="1"/>
</dbReference>
<keyword evidence="9" id="KW-1133">Transmembrane helix</keyword>
<keyword evidence="7" id="KW-0067">ATP-binding</keyword>
<evidence type="ECO:0000313" key="11">
    <source>
        <dbReference type="EMBL" id="TWJ19429.1"/>
    </source>
</evidence>
<name>A0A562VNE8_9BACT</name>
<reference evidence="11 12" key="1">
    <citation type="submission" date="2019-07" db="EMBL/GenBank/DDBJ databases">
        <title>Genomic Encyclopedia of Archaeal and Bacterial Type Strains, Phase II (KMG-II): from individual species to whole genera.</title>
        <authorList>
            <person name="Goeker M."/>
        </authorList>
    </citation>
    <scope>NUCLEOTIDE SEQUENCE [LARGE SCALE GENOMIC DNA]</scope>
    <source>
        <strain evidence="11 12">ATCC BAA-1139</strain>
    </source>
</reference>
<proteinExistence type="predicted"/>
<evidence type="ECO:0000256" key="5">
    <source>
        <dbReference type="ARBA" id="ARBA00022741"/>
    </source>
</evidence>
<dbReference type="SMART" id="SM00387">
    <property type="entry name" value="HATPase_c"/>
    <property type="match status" value="1"/>
</dbReference>
<dbReference type="Proteomes" id="UP000319449">
    <property type="component" value="Unassembled WGS sequence"/>
</dbReference>
<accession>A0A562VNE8</accession>
<evidence type="ECO:0000256" key="8">
    <source>
        <dbReference type="ARBA" id="ARBA00023012"/>
    </source>
</evidence>
<evidence type="ECO:0000256" key="6">
    <source>
        <dbReference type="ARBA" id="ARBA00022777"/>
    </source>
</evidence>
<evidence type="ECO:0000256" key="4">
    <source>
        <dbReference type="ARBA" id="ARBA00022679"/>
    </source>
</evidence>
<dbReference type="EC" id="2.7.13.3" evidence="2"/>
<dbReference type="GO" id="GO:0000160">
    <property type="term" value="P:phosphorelay signal transduction system"/>
    <property type="evidence" value="ECO:0007669"/>
    <property type="project" value="UniProtKB-KW"/>
</dbReference>
<dbReference type="Pfam" id="PF13492">
    <property type="entry name" value="GAF_3"/>
    <property type="match status" value="1"/>
</dbReference>
<keyword evidence="8" id="KW-0902">Two-component regulatory system</keyword>
<feature type="transmembrane region" description="Helical" evidence="9">
    <location>
        <begin position="132"/>
        <end position="155"/>
    </location>
</feature>
<evidence type="ECO:0000313" key="12">
    <source>
        <dbReference type="Proteomes" id="UP000319449"/>
    </source>
</evidence>
<feature type="transmembrane region" description="Helical" evidence="9">
    <location>
        <begin position="193"/>
        <end position="214"/>
    </location>
</feature>
<feature type="transmembrane region" description="Helical" evidence="9">
    <location>
        <begin position="62"/>
        <end position="80"/>
    </location>
</feature>
<feature type="domain" description="Histidine kinase" evidence="10">
    <location>
        <begin position="484"/>
        <end position="682"/>
    </location>
</feature>
<dbReference type="InterPro" id="IPR029016">
    <property type="entry name" value="GAF-like_dom_sf"/>
</dbReference>
<sequence>MDFPLVTGIAAIIVSMTYACWNAYSRRSPVADSLLSFALGMIAVLDGFNLLSLNFSGSGVGWGRWALFAEAVLPLTWLLASSTHTRQGGLRNISRLQWGLLLLSLCFPLAAWLFPLTSFFYAPDFPFEQVVFLAPVGFAFYIGIMVYLVISLVNLETTLANATPAELWKIKFETIGVGIILAVYALYYSQALLFRTINMHFIVIRSFFMILAVGMMSYGRLRQREGVKIRVSRQVAFKSVILIAVGIYLVLIGLLGEGMRYFGAEFQRSVTIGFILSTGIALLILFLSGKVRREIRVFLHKNFYQSKYDYRVQWLQFTERLASRQSEADLQQVILSAYCDAFGIQSAALYLLDPDLETYVNTAGYEMEALSETFGHDDPLVRYIAGRGWVFRHTDNFLEVPAKTRSFLERYRVSFVVPLLSGEQLEGFIVLGRQVNPNETVMYEDFDLMKTIARQATFALRNQRLSDQLTRSREMEAIGNIATFVIHDLKNHVAGLSLMVDNARHYIDNPDFQQDMLRSLDNTVNKMQGLIGRLKNLGEKELLNLQPVDLKTVVRRAMAFLPADRVTVGGEPLVVKVDAEELQKVLLNLLLNAVEASPDGSQVAVEVAMVGAPHIRVVDHGSGMSADYVRRELFKPFATTKKKGLGIGLYQSRQIVEAHGGRLEVQSEVGKGTVFTVWLKKP</sequence>
<dbReference type="Gene3D" id="1.10.287.130">
    <property type="match status" value="1"/>
</dbReference>
<gene>
    <name evidence="11" type="ORF">JN12_01845</name>
</gene>
<dbReference type="PANTHER" id="PTHR43065:SF10">
    <property type="entry name" value="PEROXIDE STRESS-ACTIVATED HISTIDINE KINASE MAK3"/>
    <property type="match status" value="1"/>
</dbReference>
<keyword evidence="9" id="KW-0472">Membrane</keyword>
<feature type="transmembrane region" description="Helical" evidence="9">
    <location>
        <begin position="167"/>
        <end position="187"/>
    </location>
</feature>
<dbReference type="OrthoDB" id="9785691at2"/>
<dbReference type="InterPro" id="IPR004358">
    <property type="entry name" value="Sig_transdc_His_kin-like_C"/>
</dbReference>
<dbReference type="Pfam" id="PF02518">
    <property type="entry name" value="HATPase_c"/>
    <property type="match status" value="1"/>
</dbReference>
<evidence type="ECO:0000256" key="9">
    <source>
        <dbReference type="SAM" id="Phobius"/>
    </source>
</evidence>
<keyword evidence="3" id="KW-0597">Phosphoprotein</keyword>
<dbReference type="InterPro" id="IPR014265">
    <property type="entry name" value="XrtA/PrsK"/>
</dbReference>
<evidence type="ECO:0000256" key="3">
    <source>
        <dbReference type="ARBA" id="ARBA00022553"/>
    </source>
</evidence>
<keyword evidence="9" id="KW-0812">Transmembrane</keyword>
<dbReference type="GO" id="GO:0004673">
    <property type="term" value="F:protein histidine kinase activity"/>
    <property type="evidence" value="ECO:0007669"/>
    <property type="project" value="UniProtKB-EC"/>
</dbReference>
<keyword evidence="6 11" id="KW-0418">Kinase</keyword>
<comment type="catalytic activity">
    <reaction evidence="1">
        <text>ATP + protein L-histidine = ADP + protein N-phospho-L-histidine.</text>
        <dbReference type="EC" id="2.7.13.3"/>
    </reaction>
</comment>
<dbReference type="InterPro" id="IPR003594">
    <property type="entry name" value="HATPase_dom"/>
</dbReference>
<dbReference type="InterPro" id="IPR003018">
    <property type="entry name" value="GAF"/>
</dbReference>
<dbReference type="EMBL" id="VLLN01000009">
    <property type="protein sequence ID" value="TWJ19429.1"/>
    <property type="molecule type" value="Genomic_DNA"/>
</dbReference>
<dbReference type="SUPFAM" id="SSF55874">
    <property type="entry name" value="ATPase domain of HSP90 chaperone/DNA topoisomerase II/histidine kinase"/>
    <property type="match status" value="1"/>
</dbReference>
<feature type="transmembrane region" description="Helical" evidence="9">
    <location>
        <begin position="268"/>
        <end position="287"/>
    </location>
</feature>
<dbReference type="InterPro" id="IPR036890">
    <property type="entry name" value="HATPase_C_sf"/>
</dbReference>
<feature type="transmembrane region" description="Helical" evidence="9">
    <location>
        <begin position="36"/>
        <end position="56"/>
    </location>
</feature>
<evidence type="ECO:0000256" key="2">
    <source>
        <dbReference type="ARBA" id="ARBA00012438"/>
    </source>
</evidence>
<dbReference type="PROSITE" id="PS50109">
    <property type="entry name" value="HIS_KIN"/>
    <property type="match status" value="1"/>
</dbReference>
<dbReference type="SUPFAM" id="SSF55781">
    <property type="entry name" value="GAF domain-like"/>
    <property type="match status" value="1"/>
</dbReference>
<dbReference type="GO" id="GO:0005524">
    <property type="term" value="F:ATP binding"/>
    <property type="evidence" value="ECO:0007669"/>
    <property type="project" value="UniProtKB-KW"/>
</dbReference>
<keyword evidence="4" id="KW-0808">Transferase</keyword>
<feature type="transmembrane region" description="Helical" evidence="9">
    <location>
        <begin position="235"/>
        <end position="256"/>
    </location>
</feature>
<dbReference type="Gene3D" id="3.30.565.10">
    <property type="entry name" value="Histidine kinase-like ATPase, C-terminal domain"/>
    <property type="match status" value="1"/>
</dbReference>
<protein>
    <recommendedName>
        <fullName evidence="2">histidine kinase</fullName>
        <ecNumber evidence="2">2.7.13.3</ecNumber>
    </recommendedName>
</protein>
<dbReference type="AlphaFoldDB" id="A0A562VNE8"/>
<dbReference type="NCBIfam" id="TIGR02916">
    <property type="entry name" value="PEP_his_kin"/>
    <property type="match status" value="1"/>
</dbReference>
<evidence type="ECO:0000256" key="1">
    <source>
        <dbReference type="ARBA" id="ARBA00000085"/>
    </source>
</evidence>
<feature type="transmembrane region" description="Helical" evidence="9">
    <location>
        <begin position="6"/>
        <end position="24"/>
    </location>
</feature>
<organism evidence="11 12">
    <name type="scientific">Geobacter argillaceus</name>
    <dbReference type="NCBI Taxonomy" id="345631"/>
    <lineage>
        <taxon>Bacteria</taxon>
        <taxon>Pseudomonadati</taxon>
        <taxon>Thermodesulfobacteriota</taxon>
        <taxon>Desulfuromonadia</taxon>
        <taxon>Geobacterales</taxon>
        <taxon>Geobacteraceae</taxon>
        <taxon>Geobacter</taxon>
    </lineage>
</organism>
<feature type="transmembrane region" description="Helical" evidence="9">
    <location>
        <begin position="100"/>
        <end position="120"/>
    </location>
</feature>